<organism evidence="2 3">
    <name type="scientific">Xenoophorus captivus</name>
    <dbReference type="NCBI Taxonomy" id="1517983"/>
    <lineage>
        <taxon>Eukaryota</taxon>
        <taxon>Metazoa</taxon>
        <taxon>Chordata</taxon>
        <taxon>Craniata</taxon>
        <taxon>Vertebrata</taxon>
        <taxon>Euteleostomi</taxon>
        <taxon>Actinopterygii</taxon>
        <taxon>Neopterygii</taxon>
        <taxon>Teleostei</taxon>
        <taxon>Neoteleostei</taxon>
        <taxon>Acanthomorphata</taxon>
        <taxon>Ovalentaria</taxon>
        <taxon>Atherinomorphae</taxon>
        <taxon>Cyprinodontiformes</taxon>
        <taxon>Goodeidae</taxon>
        <taxon>Xenoophorus</taxon>
    </lineage>
</organism>
<evidence type="ECO:0000256" key="1">
    <source>
        <dbReference type="SAM" id="Coils"/>
    </source>
</evidence>
<name>A0ABV0RWN5_9TELE</name>
<gene>
    <name evidence="2" type="ORF">XENOCAPTIV_024511</name>
</gene>
<feature type="coiled-coil region" evidence="1">
    <location>
        <begin position="168"/>
        <end position="199"/>
    </location>
</feature>
<protein>
    <submittedName>
        <fullName evidence="2">Uncharacterized protein</fullName>
    </submittedName>
</protein>
<comment type="caution">
    <text evidence="2">The sequence shown here is derived from an EMBL/GenBank/DDBJ whole genome shotgun (WGS) entry which is preliminary data.</text>
</comment>
<sequence length="215" mass="25379">ELDSGQSEVVEMEASQEVHVVRCKEEEDFTVECNTTLQKGLENILKTNEILNGRKTSCSVDVTVYCLTEQMDSYTTFSFCLFRSSHFRFDAKWKRPNRWLWCCRRHPPKRISSTEQQLPRVLPRNSFLGIYRLCCDYTSFVVNVTVKNRLQFGLLSLTTANQKPSLEMENEEKIRMEARRRLEEQLKQYRVQRQKERVSVCCLCFGELSFLVVFM</sequence>
<evidence type="ECO:0000313" key="2">
    <source>
        <dbReference type="EMBL" id="MEQ2212061.1"/>
    </source>
</evidence>
<dbReference type="EMBL" id="JAHRIN010059389">
    <property type="protein sequence ID" value="MEQ2212061.1"/>
    <property type="molecule type" value="Genomic_DNA"/>
</dbReference>
<feature type="non-terminal residue" evidence="2">
    <location>
        <position position="1"/>
    </location>
</feature>
<keyword evidence="3" id="KW-1185">Reference proteome</keyword>
<reference evidence="2 3" key="1">
    <citation type="submission" date="2021-06" db="EMBL/GenBank/DDBJ databases">
        <authorList>
            <person name="Palmer J.M."/>
        </authorList>
    </citation>
    <scope>NUCLEOTIDE SEQUENCE [LARGE SCALE GENOMIC DNA]</scope>
    <source>
        <strain evidence="2 3">XC_2019</strain>
        <tissue evidence="2">Muscle</tissue>
    </source>
</reference>
<proteinExistence type="predicted"/>
<accession>A0ABV0RWN5</accession>
<dbReference type="Proteomes" id="UP001434883">
    <property type="component" value="Unassembled WGS sequence"/>
</dbReference>
<evidence type="ECO:0000313" key="3">
    <source>
        <dbReference type="Proteomes" id="UP001434883"/>
    </source>
</evidence>
<keyword evidence="1" id="KW-0175">Coiled coil</keyword>